<keyword evidence="1" id="KW-0812">Transmembrane</keyword>
<dbReference type="InterPro" id="IPR000253">
    <property type="entry name" value="FHA_dom"/>
</dbReference>
<keyword evidence="1" id="KW-1133">Transmembrane helix</keyword>
<dbReference type="EMBL" id="NJBN01000014">
    <property type="protein sequence ID" value="TKJ36910.1"/>
    <property type="molecule type" value="Genomic_DNA"/>
</dbReference>
<dbReference type="InterPro" id="IPR008984">
    <property type="entry name" value="SMAD_FHA_dom_sf"/>
</dbReference>
<evidence type="ECO:0000313" key="5">
    <source>
        <dbReference type="Proteomes" id="UP000319619"/>
    </source>
</evidence>
<comment type="caution">
    <text evidence="4">The sequence shown here is derived from an EMBL/GenBank/DDBJ whole genome shotgun (WGS) entry which is preliminary data.</text>
</comment>
<dbReference type="AlphaFoldDB" id="A0A532UPP5"/>
<name>A0A532UPP5_UNCL8</name>
<proteinExistence type="predicted"/>
<feature type="chain" id="PRO_5021724380" description="FHA domain-containing protein" evidence="2">
    <location>
        <begin position="24"/>
        <end position="508"/>
    </location>
</feature>
<evidence type="ECO:0000313" key="4">
    <source>
        <dbReference type="EMBL" id="TKJ36910.1"/>
    </source>
</evidence>
<feature type="domain" description="FHA" evidence="3">
    <location>
        <begin position="425"/>
        <end position="482"/>
    </location>
</feature>
<protein>
    <recommendedName>
        <fullName evidence="3">FHA domain-containing protein</fullName>
    </recommendedName>
</protein>
<organism evidence="4 5">
    <name type="scientific">candidate division LCP-89 bacterium B3_LCP</name>
    <dbReference type="NCBI Taxonomy" id="2012998"/>
    <lineage>
        <taxon>Bacteria</taxon>
        <taxon>Pseudomonadati</taxon>
        <taxon>Bacteria division LCP-89</taxon>
    </lineage>
</organism>
<dbReference type="SUPFAM" id="SSF49879">
    <property type="entry name" value="SMAD/FHA domain"/>
    <property type="match status" value="1"/>
</dbReference>
<dbReference type="Gene3D" id="2.60.200.20">
    <property type="match status" value="1"/>
</dbReference>
<evidence type="ECO:0000259" key="3">
    <source>
        <dbReference type="PROSITE" id="PS50006"/>
    </source>
</evidence>
<feature type="signal peptide" evidence="2">
    <location>
        <begin position="1"/>
        <end position="23"/>
    </location>
</feature>
<dbReference type="Proteomes" id="UP000319619">
    <property type="component" value="Unassembled WGS sequence"/>
</dbReference>
<keyword evidence="2" id="KW-0732">Signal</keyword>
<accession>A0A532UPP5</accession>
<reference evidence="4 5" key="1">
    <citation type="submission" date="2017-06" db="EMBL/GenBank/DDBJ databases">
        <title>Novel microbial phyla capable of carbon fixation and sulfur reduction in deep-sea sediments.</title>
        <authorList>
            <person name="Huang J."/>
            <person name="Baker B."/>
            <person name="Wang Y."/>
        </authorList>
    </citation>
    <scope>NUCLEOTIDE SEQUENCE [LARGE SCALE GENOMIC DNA]</scope>
    <source>
        <strain evidence="4">B3_LCP</strain>
    </source>
</reference>
<sequence length="508" mass="58113">MKITTCFSLVLLITFTVASNVQSQSNVRVVNSIYIGALDHSPVTVYGVVTHYSSAPMGANMRAYILRDNWTDTVKVVTRDSYPEISKEFKVEGVVSVDEMTGERWIVEVSRELISESDERKYRASFDDIEKVHAEVLKQCNTAKKYQHLDDFEDVAISLRDVIRKWNDVLTLGNRLDPKPATGHIAQAKVKEAESYLQEIESQLNYWRLFEETEKLHSTVTDFQDWKEVTAKWNEVVRLGEEIKPSPENLHIAKAKLKEAQSHSEKDIEYQRSFADAEVLHAAARSRGDWEKVVAKWKEVMVLGNQLDSPPHNLSNASAKLGEAGKKIETNWLLILLIGALIIVLAVLIFVLIRERMKLSATDEESVITAFDKTQKIRVPLPTKEAIENETVKLMPGRFEVEGGQEIKEIPIFRPRGIQDHKLEYTFGRLKGSVMSHIQLEDQTVSKRQARMKYNKGKYTLINIPDPNDPDRNATIFNDVEMKVNEERELNEGDRIKMGNVSLIYRER</sequence>
<feature type="transmembrane region" description="Helical" evidence="1">
    <location>
        <begin position="332"/>
        <end position="353"/>
    </location>
</feature>
<evidence type="ECO:0000256" key="1">
    <source>
        <dbReference type="SAM" id="Phobius"/>
    </source>
</evidence>
<evidence type="ECO:0000256" key="2">
    <source>
        <dbReference type="SAM" id="SignalP"/>
    </source>
</evidence>
<gene>
    <name evidence="4" type="ORF">CEE37_14440</name>
</gene>
<keyword evidence="1" id="KW-0472">Membrane</keyword>
<dbReference type="PROSITE" id="PS50006">
    <property type="entry name" value="FHA_DOMAIN"/>
    <property type="match status" value="1"/>
</dbReference>
<dbReference type="Pfam" id="PF00498">
    <property type="entry name" value="FHA"/>
    <property type="match status" value="1"/>
</dbReference>
<dbReference type="CDD" id="cd00060">
    <property type="entry name" value="FHA"/>
    <property type="match status" value="1"/>
</dbReference>